<feature type="transmembrane region" description="Helical" evidence="1">
    <location>
        <begin position="6"/>
        <end position="28"/>
    </location>
</feature>
<keyword evidence="1" id="KW-0472">Membrane</keyword>
<dbReference type="EMBL" id="CP147404">
    <property type="protein sequence ID" value="WXB94465.1"/>
    <property type="molecule type" value="Genomic_DNA"/>
</dbReference>
<sequence length="165" mass="19170">MNKSTLQLLRLFIILVGCLFLLVGGLFYQQHKQQKEEAVYARKMQQIYTLMKDHSMTAQKMMANQSEWPSTLSVQKEEVVKKVENEMNKCQVMLSELPDPPESMIEEYSALLDVHIAYKQYMNLAIGFQEASSSFANKEKKLKTELNNCLSDFDEMIHHQQEKKG</sequence>
<evidence type="ECO:0000256" key="1">
    <source>
        <dbReference type="SAM" id="Phobius"/>
    </source>
</evidence>
<evidence type="ECO:0000313" key="3">
    <source>
        <dbReference type="Proteomes" id="UP001387364"/>
    </source>
</evidence>
<accession>A0ABZ2NA21</accession>
<protein>
    <recommendedName>
        <fullName evidence="4">Phosphatase</fullName>
    </recommendedName>
</protein>
<organism evidence="2 3">
    <name type="scientific">Bacillus kandeliae</name>
    <dbReference type="NCBI Taxonomy" id="3129297"/>
    <lineage>
        <taxon>Bacteria</taxon>
        <taxon>Bacillati</taxon>
        <taxon>Bacillota</taxon>
        <taxon>Bacilli</taxon>
        <taxon>Bacillales</taxon>
        <taxon>Bacillaceae</taxon>
        <taxon>Bacillus</taxon>
    </lineage>
</organism>
<dbReference type="RefSeq" id="WP_338754188.1">
    <property type="nucleotide sequence ID" value="NZ_CP147404.1"/>
</dbReference>
<keyword evidence="1" id="KW-1133">Transmembrane helix</keyword>
<gene>
    <name evidence="2" type="ORF">WDJ61_07520</name>
</gene>
<evidence type="ECO:0008006" key="4">
    <source>
        <dbReference type="Google" id="ProtNLM"/>
    </source>
</evidence>
<evidence type="ECO:0000313" key="2">
    <source>
        <dbReference type="EMBL" id="WXB94465.1"/>
    </source>
</evidence>
<keyword evidence="1" id="KW-0812">Transmembrane</keyword>
<proteinExistence type="predicted"/>
<keyword evidence="3" id="KW-1185">Reference proteome</keyword>
<name>A0ABZ2NA21_9BACI</name>
<dbReference type="Proteomes" id="UP001387364">
    <property type="component" value="Chromosome"/>
</dbReference>
<reference evidence="2 3" key="1">
    <citation type="submission" date="2024-02" db="EMBL/GenBank/DDBJ databases">
        <title>Seven novel Bacillus-like species.</title>
        <authorList>
            <person name="Liu G."/>
        </authorList>
    </citation>
    <scope>NUCLEOTIDE SEQUENCE [LARGE SCALE GENOMIC DNA]</scope>
    <source>
        <strain evidence="2 3">FJAT-52991</strain>
    </source>
</reference>